<dbReference type="SUPFAM" id="SSF88697">
    <property type="entry name" value="PUA domain-like"/>
    <property type="match status" value="1"/>
</dbReference>
<dbReference type="NCBIfam" id="TIGR00451">
    <property type="entry name" value="unchar_dom_2"/>
    <property type="match status" value="1"/>
</dbReference>
<sequence>MEKALSRIRSIADYQFGKGVGVKLFPENVDITYSKATGRIRYLYLNGERLATLRPTDGLFSLSIIAAQLVAENHDLAKCFVTVQSDVSDFIADGRDVFAVHVVKVDDEVRAKDEVIILDEDHHVLAVGRALLSASEMKAFKTGVAVKVRRGCKKES</sequence>
<dbReference type="InterPro" id="IPR038250">
    <property type="entry name" value="TGT_C2_sf"/>
</dbReference>
<evidence type="ECO:0000313" key="3">
    <source>
        <dbReference type="Proteomes" id="UP000054016"/>
    </source>
</evidence>
<dbReference type="AlphaFoldDB" id="A0A0M0BTQ2"/>
<dbReference type="InterPro" id="IPR004521">
    <property type="entry name" value="Uncharacterised_CHP00451"/>
</dbReference>
<dbReference type="InterPro" id="IPR036974">
    <property type="entry name" value="PUA_sf"/>
</dbReference>
<dbReference type="SMART" id="SM00359">
    <property type="entry name" value="PUA"/>
    <property type="match status" value="1"/>
</dbReference>
<dbReference type="EMBL" id="LFWV01000021">
    <property type="protein sequence ID" value="KON31854.1"/>
    <property type="molecule type" value="Genomic_DNA"/>
</dbReference>
<reference evidence="3" key="1">
    <citation type="submission" date="2015-06" db="EMBL/GenBank/DDBJ databases">
        <title>New insights into the roles of widespread benthic archaea in carbon and nitrogen cycling.</title>
        <authorList>
            <person name="Lazar C.S."/>
            <person name="Baker B.J."/>
            <person name="Seitz K.W."/>
            <person name="Hyde A.S."/>
            <person name="Dick G.J."/>
            <person name="Hinrichs K.-U."/>
            <person name="Teske A.P."/>
        </authorList>
    </citation>
    <scope>NUCLEOTIDE SEQUENCE [LARGE SCALE GENOMIC DNA]</scope>
</reference>
<dbReference type="CDD" id="cd21149">
    <property type="entry name" value="PUA_archaeosine_TGT"/>
    <property type="match status" value="1"/>
</dbReference>
<dbReference type="Proteomes" id="UP000054016">
    <property type="component" value="Unassembled WGS sequence"/>
</dbReference>
<dbReference type="InterPro" id="IPR029402">
    <property type="entry name" value="TGT_C2"/>
</dbReference>
<comment type="caution">
    <text evidence="2">The sequence shown here is derived from an EMBL/GenBank/DDBJ whole genome shotgun (WGS) entry which is preliminary data.</text>
</comment>
<proteinExistence type="predicted"/>
<dbReference type="InterPro" id="IPR015947">
    <property type="entry name" value="PUA-like_sf"/>
</dbReference>
<dbReference type="Pfam" id="PF14810">
    <property type="entry name" value="TGT_C2"/>
    <property type="match status" value="1"/>
</dbReference>
<organism evidence="2 3">
    <name type="scientific">miscellaneous Crenarchaeota group-1 archaeon SG8-32-3</name>
    <dbReference type="NCBI Taxonomy" id="1685125"/>
    <lineage>
        <taxon>Archaea</taxon>
        <taxon>Candidatus Bathyarchaeota</taxon>
        <taxon>MCG-1</taxon>
    </lineage>
</organism>
<name>A0A0M0BTQ2_9ARCH</name>
<dbReference type="PROSITE" id="PS50890">
    <property type="entry name" value="PUA"/>
    <property type="match status" value="1"/>
</dbReference>
<dbReference type="InterPro" id="IPR002478">
    <property type="entry name" value="PUA"/>
</dbReference>
<dbReference type="SUPFAM" id="SSF88802">
    <property type="entry name" value="Pre-PUA domain"/>
    <property type="match status" value="1"/>
</dbReference>
<dbReference type="Pfam" id="PF01472">
    <property type="entry name" value="PUA"/>
    <property type="match status" value="1"/>
</dbReference>
<protein>
    <submittedName>
        <fullName evidence="2">Pseudouridine synthase</fullName>
    </submittedName>
</protein>
<evidence type="ECO:0000259" key="1">
    <source>
        <dbReference type="SMART" id="SM00359"/>
    </source>
</evidence>
<dbReference type="Gene3D" id="2.30.130.10">
    <property type="entry name" value="PUA domain"/>
    <property type="match status" value="1"/>
</dbReference>
<dbReference type="GO" id="GO:0003723">
    <property type="term" value="F:RNA binding"/>
    <property type="evidence" value="ECO:0007669"/>
    <property type="project" value="InterPro"/>
</dbReference>
<evidence type="ECO:0000313" key="2">
    <source>
        <dbReference type="EMBL" id="KON31854.1"/>
    </source>
</evidence>
<accession>A0A0M0BTQ2</accession>
<feature type="domain" description="PUA" evidence="1">
    <location>
        <begin position="79"/>
        <end position="153"/>
    </location>
</feature>
<gene>
    <name evidence="2" type="ORF">AC478_01940</name>
</gene>
<dbReference type="Gene3D" id="3.10.450.90">
    <property type="entry name" value="ArcTGT, C2 domain"/>
    <property type="match status" value="1"/>
</dbReference>